<dbReference type="PROSITE" id="PS51503">
    <property type="entry name" value="HIG1"/>
    <property type="match status" value="1"/>
</dbReference>
<protein>
    <recommendedName>
        <fullName evidence="2">Respiratory supercomplex factor 1, mitochondrial</fullName>
    </recommendedName>
</protein>
<organism evidence="9 10">
    <name type="scientific">Magnusiomyces paraingens</name>
    <dbReference type="NCBI Taxonomy" id="2606893"/>
    <lineage>
        <taxon>Eukaryota</taxon>
        <taxon>Fungi</taxon>
        <taxon>Dikarya</taxon>
        <taxon>Ascomycota</taxon>
        <taxon>Saccharomycotina</taxon>
        <taxon>Dipodascomycetes</taxon>
        <taxon>Dipodascales</taxon>
        <taxon>Dipodascaceae</taxon>
        <taxon>Magnusiomyces</taxon>
    </lineage>
</organism>
<feature type="domain" description="HIG1" evidence="8">
    <location>
        <begin position="4"/>
        <end position="95"/>
    </location>
</feature>
<dbReference type="GO" id="GO:0031966">
    <property type="term" value="C:mitochondrial membrane"/>
    <property type="evidence" value="ECO:0007669"/>
    <property type="project" value="UniProtKB-SubCell"/>
</dbReference>
<dbReference type="RefSeq" id="XP_031853900.1">
    <property type="nucleotide sequence ID" value="XM_031998009.1"/>
</dbReference>
<dbReference type="GO" id="GO:0097250">
    <property type="term" value="P:mitochondrial respirasome assembly"/>
    <property type="evidence" value="ECO:0007669"/>
    <property type="project" value="TreeGrafter"/>
</dbReference>
<evidence type="ECO:0000259" key="8">
    <source>
        <dbReference type="PROSITE" id="PS51503"/>
    </source>
</evidence>
<dbReference type="EMBL" id="CABVLU010000002">
    <property type="protein sequence ID" value="VVT52023.1"/>
    <property type="molecule type" value="Genomic_DNA"/>
</dbReference>
<dbReference type="InterPro" id="IPR050355">
    <property type="entry name" value="RCF1"/>
</dbReference>
<dbReference type="OrthoDB" id="6604018at2759"/>
<evidence type="ECO:0000256" key="5">
    <source>
        <dbReference type="ARBA" id="ARBA00023128"/>
    </source>
</evidence>
<evidence type="ECO:0000256" key="4">
    <source>
        <dbReference type="ARBA" id="ARBA00022989"/>
    </source>
</evidence>
<accession>A0A5E8BL73</accession>
<keyword evidence="6 7" id="KW-0472">Membrane</keyword>
<evidence type="ECO:0000256" key="6">
    <source>
        <dbReference type="ARBA" id="ARBA00023136"/>
    </source>
</evidence>
<keyword evidence="10" id="KW-1185">Reference proteome</keyword>
<keyword evidence="4 7" id="KW-1133">Transmembrane helix</keyword>
<reference evidence="9 10" key="1">
    <citation type="submission" date="2019-09" db="EMBL/GenBank/DDBJ databases">
        <authorList>
            <person name="Brejova B."/>
        </authorList>
    </citation>
    <scope>NUCLEOTIDE SEQUENCE [LARGE SCALE GENOMIC DNA]</scope>
</reference>
<dbReference type="PANTHER" id="PTHR12297">
    <property type="entry name" value="HYPOXIA-INDUCBILE GENE 1 HIG1 -RELATED"/>
    <property type="match status" value="1"/>
</dbReference>
<evidence type="ECO:0000256" key="2">
    <source>
        <dbReference type="ARBA" id="ARBA00013887"/>
    </source>
</evidence>
<dbReference type="AlphaFoldDB" id="A0A5E8BL73"/>
<evidence type="ECO:0000256" key="7">
    <source>
        <dbReference type="SAM" id="Phobius"/>
    </source>
</evidence>
<evidence type="ECO:0000313" key="9">
    <source>
        <dbReference type="EMBL" id="VVT52023.1"/>
    </source>
</evidence>
<comment type="subcellular location">
    <subcellularLocation>
        <location evidence="1">Mitochondrion membrane</location>
    </subcellularLocation>
</comment>
<evidence type="ECO:0000313" key="10">
    <source>
        <dbReference type="Proteomes" id="UP000398389"/>
    </source>
</evidence>
<dbReference type="Gene3D" id="6.10.140.1320">
    <property type="match status" value="1"/>
</dbReference>
<dbReference type="Proteomes" id="UP000398389">
    <property type="component" value="Unassembled WGS sequence"/>
</dbReference>
<name>A0A5E8BL73_9ASCO</name>
<dbReference type="Pfam" id="PF04588">
    <property type="entry name" value="HIG_1_N"/>
    <property type="match status" value="1"/>
</dbReference>
<dbReference type="InterPro" id="IPR007667">
    <property type="entry name" value="Hypoxia_induced_domain"/>
</dbReference>
<evidence type="ECO:0000256" key="1">
    <source>
        <dbReference type="ARBA" id="ARBA00004325"/>
    </source>
</evidence>
<feature type="transmembrane region" description="Helical" evidence="7">
    <location>
        <begin position="63"/>
        <end position="84"/>
    </location>
</feature>
<dbReference type="GeneID" id="43582109"/>
<keyword evidence="5" id="KW-0496">Mitochondrion</keyword>
<evidence type="ECO:0000256" key="3">
    <source>
        <dbReference type="ARBA" id="ARBA00022692"/>
    </source>
</evidence>
<proteinExistence type="predicted"/>
<sequence>MDLPSSADSKDLDESELGFGEKVIKNCKEQPLVPIGVGMTLGALILSARALNRGDAKTANRMFVWRVALQGLTIVALVGGSYYVGINERWRVNRDDELRKKAEVREKMWIEELERIDVAAKERALRAEQFRAARAKQESSSADNGEKQ</sequence>
<dbReference type="PANTHER" id="PTHR12297:SF3">
    <property type="entry name" value="HIG1 DOMAIN FAMILY MEMBER 1A"/>
    <property type="match status" value="1"/>
</dbReference>
<gene>
    <name evidence="9" type="ORF">SAPINGB_P003291</name>
</gene>
<keyword evidence="3 7" id="KW-0812">Transmembrane</keyword>
<feature type="transmembrane region" description="Helical" evidence="7">
    <location>
        <begin position="32"/>
        <end position="51"/>
    </location>
</feature>